<dbReference type="RefSeq" id="WP_350270170.1">
    <property type="nucleotide sequence ID" value="NZ_CP158281.1"/>
</dbReference>
<keyword evidence="1" id="KW-0472">Membrane</keyword>
<gene>
    <name evidence="3" type="ORF">AAFP32_00585</name>
</gene>
<keyword evidence="1" id="KW-0812">Transmembrane</keyword>
<feature type="transmembrane region" description="Helical" evidence="1">
    <location>
        <begin position="12"/>
        <end position="32"/>
    </location>
</feature>
<organism evidence="3">
    <name type="scientific">Brevibacterium koreense</name>
    <dbReference type="NCBI Taxonomy" id="3140787"/>
    <lineage>
        <taxon>Bacteria</taxon>
        <taxon>Bacillati</taxon>
        <taxon>Actinomycetota</taxon>
        <taxon>Actinomycetes</taxon>
        <taxon>Micrococcales</taxon>
        <taxon>Brevibacteriaceae</taxon>
        <taxon>Brevibacterium</taxon>
    </lineage>
</organism>
<proteinExistence type="predicted"/>
<feature type="domain" description="DUF1468" evidence="2">
    <location>
        <begin position="13"/>
        <end position="184"/>
    </location>
</feature>
<evidence type="ECO:0000313" key="3">
    <source>
        <dbReference type="EMBL" id="XBV89262.1"/>
    </source>
</evidence>
<feature type="transmembrane region" description="Helical" evidence="1">
    <location>
        <begin position="157"/>
        <end position="183"/>
    </location>
</feature>
<sequence length="189" mass="19964">MRTLTPALRGDVITGIAVTLVGAVYYIATFWIQETKNIVTPRTFPAIVGIALIVLGLFLIGQAVYRSRKLAEVVPAGAASAGGGASGEASDDVVGGVVGDEPAGVVLEAPEEPKSKQVVAQFALFFVYLAILIPVGFLLSTAAFLMTMTSIYAPHRWVRNLIFSVLFSLVVYIAFVYGLAVYLPVGILG</sequence>
<evidence type="ECO:0000259" key="2">
    <source>
        <dbReference type="Pfam" id="PF07331"/>
    </source>
</evidence>
<keyword evidence="1" id="KW-1133">Transmembrane helix</keyword>
<feature type="transmembrane region" description="Helical" evidence="1">
    <location>
        <begin position="122"/>
        <end position="145"/>
    </location>
</feature>
<feature type="transmembrane region" description="Helical" evidence="1">
    <location>
        <begin position="44"/>
        <end position="65"/>
    </location>
</feature>
<name>A0AAU7UL20_9MICO</name>
<reference evidence="3" key="1">
    <citation type="submission" date="2024-06" db="EMBL/GenBank/DDBJ databases">
        <title>Brevibacterium koreense sp. nov., isolated from jogae-jeotgal, a Korean fermented seafood.</title>
        <authorList>
            <person name="Whon T.W."/>
            <person name="Nam S."/>
            <person name="Kim Y."/>
        </authorList>
    </citation>
    <scope>NUCLEOTIDE SEQUENCE</scope>
    <source>
        <strain evidence="3">CBA3109</strain>
    </source>
</reference>
<dbReference type="Pfam" id="PF07331">
    <property type="entry name" value="TctB"/>
    <property type="match status" value="1"/>
</dbReference>
<dbReference type="AlphaFoldDB" id="A0AAU7UL20"/>
<dbReference type="KEGG" id="bkr:AAFP32_00585"/>
<dbReference type="EMBL" id="CP158281">
    <property type="protein sequence ID" value="XBV89262.1"/>
    <property type="molecule type" value="Genomic_DNA"/>
</dbReference>
<protein>
    <submittedName>
        <fullName evidence="3">Tripartite tricarboxylate transporter TctB family protein</fullName>
    </submittedName>
</protein>
<evidence type="ECO:0000256" key="1">
    <source>
        <dbReference type="SAM" id="Phobius"/>
    </source>
</evidence>
<dbReference type="InterPro" id="IPR009936">
    <property type="entry name" value="DUF1468"/>
</dbReference>
<accession>A0AAU7UL20</accession>